<dbReference type="Proteomes" id="UP000790377">
    <property type="component" value="Unassembled WGS sequence"/>
</dbReference>
<keyword evidence="2" id="KW-1185">Reference proteome</keyword>
<organism evidence="1 2">
    <name type="scientific">Hygrophoropsis aurantiaca</name>
    <dbReference type="NCBI Taxonomy" id="72124"/>
    <lineage>
        <taxon>Eukaryota</taxon>
        <taxon>Fungi</taxon>
        <taxon>Dikarya</taxon>
        <taxon>Basidiomycota</taxon>
        <taxon>Agaricomycotina</taxon>
        <taxon>Agaricomycetes</taxon>
        <taxon>Agaricomycetidae</taxon>
        <taxon>Boletales</taxon>
        <taxon>Coniophorineae</taxon>
        <taxon>Hygrophoropsidaceae</taxon>
        <taxon>Hygrophoropsis</taxon>
    </lineage>
</organism>
<comment type="caution">
    <text evidence="1">The sequence shown here is derived from an EMBL/GenBank/DDBJ whole genome shotgun (WGS) entry which is preliminary data.</text>
</comment>
<proteinExistence type="predicted"/>
<reference evidence="1" key="1">
    <citation type="journal article" date="2021" name="New Phytol.">
        <title>Evolutionary innovations through gain and loss of genes in the ectomycorrhizal Boletales.</title>
        <authorList>
            <person name="Wu G."/>
            <person name="Miyauchi S."/>
            <person name="Morin E."/>
            <person name="Kuo A."/>
            <person name="Drula E."/>
            <person name="Varga T."/>
            <person name="Kohler A."/>
            <person name="Feng B."/>
            <person name="Cao Y."/>
            <person name="Lipzen A."/>
            <person name="Daum C."/>
            <person name="Hundley H."/>
            <person name="Pangilinan J."/>
            <person name="Johnson J."/>
            <person name="Barry K."/>
            <person name="LaButti K."/>
            <person name="Ng V."/>
            <person name="Ahrendt S."/>
            <person name="Min B."/>
            <person name="Choi I.G."/>
            <person name="Park H."/>
            <person name="Plett J.M."/>
            <person name="Magnuson J."/>
            <person name="Spatafora J.W."/>
            <person name="Nagy L.G."/>
            <person name="Henrissat B."/>
            <person name="Grigoriev I.V."/>
            <person name="Yang Z.L."/>
            <person name="Xu J."/>
            <person name="Martin F.M."/>
        </authorList>
    </citation>
    <scope>NUCLEOTIDE SEQUENCE</scope>
    <source>
        <strain evidence="1">ATCC 28755</strain>
    </source>
</reference>
<gene>
    <name evidence="1" type="ORF">BJ138DRAFT_340174</name>
</gene>
<protein>
    <submittedName>
        <fullName evidence="1">Uncharacterized protein</fullName>
    </submittedName>
</protein>
<name>A0ACB8A517_9AGAM</name>
<evidence type="ECO:0000313" key="2">
    <source>
        <dbReference type="Proteomes" id="UP000790377"/>
    </source>
</evidence>
<sequence length="508" mass="58004">MPEYKESLISGHTIRHFMNAQPPESLYLLNLWVDPTAKEMKSAVSGTRESQGLVYALKDDTTIKRGQLNSQKPVYPPGYANMATPISHHRFQLVGVEFSPRNVILNLGKQWLQIQLFTHVCAQVYTRSDWEDAICKVHRKARFKVGVALEFSNYIIAFTTLDNIIATHWATSRQTLPAQHPDVYKEYHRFLATLVEWICQRKSKQRGGFAMAAIRDAPNVFGGVGKYTCCEIFTLAGLPPAITEAELFDSPDRTARFCCAYYDLAADAHQNLWPFVKRFLHGYTIGTTLEQRLKYADQLFIWGKERMEMSSRMHDLLGAFESTLLKYNQKAEELNNHWYRSDVYCLYDPFEPALTPYSLKRVTLNLGHLVFGEKWPLLSSEAGIQVLDTGMDPLSQYFNKTTLSRVWINPNAYSTLFNINLRARWKTTKVYRMNSDSDVWSIIPAFSDRSLSSSKAVSAFNCTEYDTADRQSRIIKTVITTSKVWTVGPLDYCGIGRVVLGQGSRKNV</sequence>
<evidence type="ECO:0000313" key="1">
    <source>
        <dbReference type="EMBL" id="KAH7908556.1"/>
    </source>
</evidence>
<dbReference type="EMBL" id="MU267814">
    <property type="protein sequence ID" value="KAH7908556.1"/>
    <property type="molecule type" value="Genomic_DNA"/>
</dbReference>
<accession>A0ACB8A517</accession>